<dbReference type="Pfam" id="PF00356">
    <property type="entry name" value="LacI"/>
    <property type="match status" value="1"/>
</dbReference>
<dbReference type="SMART" id="SM00354">
    <property type="entry name" value="HTH_LACI"/>
    <property type="match status" value="1"/>
</dbReference>
<dbReference type="Pfam" id="PF13377">
    <property type="entry name" value="Peripla_BP_3"/>
    <property type="match status" value="1"/>
</dbReference>
<keyword evidence="2 5" id="KW-0238">DNA-binding</keyword>
<dbReference type="RefSeq" id="WP_173493965.1">
    <property type="nucleotide sequence ID" value="NZ_CP054056.1"/>
</dbReference>
<dbReference type="Gene3D" id="1.10.260.40">
    <property type="entry name" value="lambda repressor-like DNA-binding domains"/>
    <property type="match status" value="1"/>
</dbReference>
<dbReference type="Proteomes" id="UP000501003">
    <property type="component" value="Chromosome"/>
</dbReference>
<dbReference type="GO" id="GO:0003700">
    <property type="term" value="F:DNA-binding transcription factor activity"/>
    <property type="evidence" value="ECO:0007669"/>
    <property type="project" value="TreeGrafter"/>
</dbReference>
<dbReference type="SUPFAM" id="SSF47413">
    <property type="entry name" value="lambda repressor-like DNA-binding domains"/>
    <property type="match status" value="1"/>
</dbReference>
<evidence type="ECO:0000256" key="1">
    <source>
        <dbReference type="ARBA" id="ARBA00023015"/>
    </source>
</evidence>
<dbReference type="PROSITE" id="PS50932">
    <property type="entry name" value="HTH_LACI_2"/>
    <property type="match status" value="1"/>
</dbReference>
<protein>
    <submittedName>
        <fullName evidence="5">LacI family DNA-binding transcriptional regulator</fullName>
    </submittedName>
</protein>
<dbReference type="InterPro" id="IPR028082">
    <property type="entry name" value="Peripla_BP_I"/>
</dbReference>
<dbReference type="InterPro" id="IPR046335">
    <property type="entry name" value="LacI/GalR-like_sensor"/>
</dbReference>
<dbReference type="InterPro" id="IPR000843">
    <property type="entry name" value="HTH_LacI"/>
</dbReference>
<keyword evidence="6" id="KW-1185">Reference proteome</keyword>
<keyword evidence="1" id="KW-0805">Transcription regulation</keyword>
<proteinExistence type="predicted"/>
<dbReference type="GO" id="GO:0000976">
    <property type="term" value="F:transcription cis-regulatory region binding"/>
    <property type="evidence" value="ECO:0007669"/>
    <property type="project" value="TreeGrafter"/>
</dbReference>
<dbReference type="PANTHER" id="PTHR30146:SF109">
    <property type="entry name" value="HTH-TYPE TRANSCRIPTIONAL REGULATOR GALS"/>
    <property type="match status" value="1"/>
</dbReference>
<dbReference type="CDD" id="cd01392">
    <property type="entry name" value="HTH_LacI"/>
    <property type="match status" value="1"/>
</dbReference>
<name>A0A7D4QGV3_9MICO</name>
<evidence type="ECO:0000313" key="5">
    <source>
        <dbReference type="EMBL" id="QKJ25668.1"/>
    </source>
</evidence>
<dbReference type="EMBL" id="CP054056">
    <property type="protein sequence ID" value="QKJ25668.1"/>
    <property type="molecule type" value="Genomic_DNA"/>
</dbReference>
<dbReference type="PANTHER" id="PTHR30146">
    <property type="entry name" value="LACI-RELATED TRANSCRIPTIONAL REPRESSOR"/>
    <property type="match status" value="1"/>
</dbReference>
<dbReference type="Gene3D" id="3.40.50.2300">
    <property type="match status" value="2"/>
</dbReference>
<feature type="domain" description="HTH lacI-type" evidence="4">
    <location>
        <begin position="13"/>
        <end position="67"/>
    </location>
</feature>
<dbReference type="SUPFAM" id="SSF53822">
    <property type="entry name" value="Periplasmic binding protein-like I"/>
    <property type="match status" value="1"/>
</dbReference>
<dbReference type="KEGG" id="aqg:HRU87_05750"/>
<reference evidence="5 6" key="1">
    <citation type="submission" date="2020-05" db="EMBL/GenBank/DDBJ databases">
        <title>Aquirufa sp. strain 15G-AUS-rot a new Aquirufa species.</title>
        <authorList>
            <person name="Pitt A."/>
            <person name="Hahn M.W."/>
        </authorList>
    </citation>
    <scope>NUCLEOTIDE SEQUENCE [LARGE SCALE GENOMIC DNA]</scope>
    <source>
        <strain evidence="5 6">15G-AUS-rot</strain>
    </source>
</reference>
<sequence length="342" mass="36830">MPKKRMNREQRHATMADVAAHIGVSRQLVGLAFRNAPGVSAETATKIFSAAEEIGYQPNLAAQALRREGSKYIGVAYHTSHSSSEELLPAIYKAAEAHGFKVILSAISSRRSDQEALNEIIGHRCDGAILISSTLSVAHIKQISKALPIVSLSRRIEGVNCGVVSSEGERGVYDAVQYLASIGHQTIAYVDTSEMLDHEFRLQGYLDAIRDRKLMTRVVTMSGDYIESAGAEAAKLFIGQGGLPTAIVCSNDQVALGLAYKLQQAGIKVPDDVSIVGYDDTVASLPFLDFTTVHQDADELAQAAVKDLAERIAGNISSRKIYLTSAKLVVRSSTRSPRTSQG</sequence>
<evidence type="ECO:0000256" key="2">
    <source>
        <dbReference type="ARBA" id="ARBA00023125"/>
    </source>
</evidence>
<evidence type="ECO:0000259" key="4">
    <source>
        <dbReference type="PROSITE" id="PS50932"/>
    </source>
</evidence>
<dbReference type="InterPro" id="IPR010982">
    <property type="entry name" value="Lambda_DNA-bd_dom_sf"/>
</dbReference>
<organism evidence="5 6">
    <name type="scientific">Aquiluna borgnonia</name>
    <dbReference type="NCBI Taxonomy" id="2499157"/>
    <lineage>
        <taxon>Bacteria</taxon>
        <taxon>Bacillati</taxon>
        <taxon>Actinomycetota</taxon>
        <taxon>Actinomycetes</taxon>
        <taxon>Micrococcales</taxon>
        <taxon>Microbacteriaceae</taxon>
        <taxon>Luna cluster</taxon>
        <taxon>Luna-1 subcluster</taxon>
        <taxon>Aquiluna</taxon>
    </lineage>
</organism>
<evidence type="ECO:0000313" key="6">
    <source>
        <dbReference type="Proteomes" id="UP000501003"/>
    </source>
</evidence>
<evidence type="ECO:0000256" key="3">
    <source>
        <dbReference type="ARBA" id="ARBA00023163"/>
    </source>
</evidence>
<dbReference type="AlphaFoldDB" id="A0A7D4QGV3"/>
<keyword evidence="3" id="KW-0804">Transcription</keyword>
<dbReference type="CDD" id="cd06267">
    <property type="entry name" value="PBP1_LacI_sugar_binding-like"/>
    <property type="match status" value="1"/>
</dbReference>
<gene>
    <name evidence="5" type="ORF">HRU87_05750</name>
</gene>
<accession>A0A7D4QGV3</accession>